<gene>
    <name evidence="2" type="ORF">LEP1GSC150_4406</name>
</gene>
<evidence type="ECO:0000313" key="3">
    <source>
        <dbReference type="Proteomes" id="UP000011778"/>
    </source>
</evidence>
<protein>
    <submittedName>
        <fullName evidence="2">RND transporter, Hydrophobe/Amphiphile Efflux-1 (HAE1)/Heavy Metal Efflux (HME) family, permease protein</fullName>
    </submittedName>
</protein>
<keyword evidence="1" id="KW-1133">Transmembrane helix</keyword>
<dbReference type="GO" id="GO:0042910">
    <property type="term" value="F:xenobiotic transmembrane transporter activity"/>
    <property type="evidence" value="ECO:0007669"/>
    <property type="project" value="TreeGrafter"/>
</dbReference>
<dbReference type="Proteomes" id="UP000011778">
    <property type="component" value="Unassembled WGS sequence"/>
</dbReference>
<dbReference type="Gene3D" id="3.30.2090.10">
    <property type="entry name" value="Multidrug efflux transporter AcrB TolC docking domain, DN and DC subdomains"/>
    <property type="match status" value="1"/>
</dbReference>
<dbReference type="PANTHER" id="PTHR32063">
    <property type="match status" value="1"/>
</dbReference>
<accession>M3G273</accession>
<sequence length="300" mass="34392">MFFPGILLNNTVAVNLIRMAIMTSIGVLNNYIVYKYFYQNLSTNKLDKFPTIITIPEKSKTQSVLYEPQKNKRDLILNFLLIIVPIVMIFALIQSSKEVYFNVEDDRIYGYVELPADSNFEYTDEIVQKIESKLVANPNVKDVISQVEPSHAFLIINYHKSFFSSDSIIPSLNQSVGRQNPAFCYFTKESDLGRMKEVSLDIVGQSHSDLNKSVPKIANLITNLPGIHEVILNFKQPRNELQLDLNNRDPLLQNSEIGSFLRTVVQGSVISKYNENNNELDIRVRASKEFRDSEKQLNKF</sequence>
<dbReference type="SUPFAM" id="SSF82693">
    <property type="entry name" value="Multidrug efflux transporter AcrB pore domain, PN1, PN2, PC1 and PC2 subdomains"/>
    <property type="match status" value="1"/>
</dbReference>
<feature type="transmembrane region" description="Helical" evidence="1">
    <location>
        <begin position="12"/>
        <end position="34"/>
    </location>
</feature>
<dbReference type="PANTHER" id="PTHR32063:SF0">
    <property type="entry name" value="SWARMING MOTILITY PROTEIN SWRC"/>
    <property type="match status" value="1"/>
</dbReference>
<keyword evidence="1" id="KW-0472">Membrane</keyword>
<evidence type="ECO:0000256" key="1">
    <source>
        <dbReference type="SAM" id="Phobius"/>
    </source>
</evidence>
<reference evidence="2 3" key="1">
    <citation type="submission" date="2013-02" db="EMBL/GenBank/DDBJ databases">
        <authorList>
            <person name="Harkins D.M."/>
            <person name="Durkin A.S."/>
            <person name="Brinkac L.M."/>
            <person name="Haft D.H."/>
            <person name="Selengut J.D."/>
            <person name="Sanka R."/>
            <person name="DePew J."/>
            <person name="Purushe J."/>
            <person name="Tulsiani S.M."/>
            <person name="Graham G.C."/>
            <person name="Burns M.-A."/>
            <person name="Dohnt M.F."/>
            <person name="Smythe L.D."/>
            <person name="McKay D.B."/>
            <person name="Craig S.B."/>
            <person name="Vinetz J.M."/>
            <person name="Sutton G.G."/>
            <person name="Nierman W.C."/>
            <person name="Fouts D.E."/>
        </authorList>
    </citation>
    <scope>NUCLEOTIDE SEQUENCE [LARGE SCALE GENOMIC DNA]</scope>
    <source>
        <strain evidence="2 3">LT2050</strain>
    </source>
</reference>
<dbReference type="AlphaFoldDB" id="M3G273"/>
<dbReference type="Gene3D" id="3.30.70.1430">
    <property type="entry name" value="Multidrug efflux transporter AcrB pore domain"/>
    <property type="match status" value="1"/>
</dbReference>
<dbReference type="GO" id="GO:0005886">
    <property type="term" value="C:plasma membrane"/>
    <property type="evidence" value="ECO:0007669"/>
    <property type="project" value="TreeGrafter"/>
</dbReference>
<evidence type="ECO:0000313" key="2">
    <source>
        <dbReference type="EMBL" id="EMG19375.1"/>
    </source>
</evidence>
<keyword evidence="1" id="KW-0812">Transmembrane</keyword>
<dbReference type="InterPro" id="IPR027463">
    <property type="entry name" value="AcrB_DN_DC_subdom"/>
</dbReference>
<proteinExistence type="predicted"/>
<organism evidence="2 3">
    <name type="scientific">Leptospira interrogans serovar Copenhageni str. LT2050</name>
    <dbReference type="NCBI Taxonomy" id="1001598"/>
    <lineage>
        <taxon>Bacteria</taxon>
        <taxon>Pseudomonadati</taxon>
        <taxon>Spirochaetota</taxon>
        <taxon>Spirochaetia</taxon>
        <taxon>Leptospirales</taxon>
        <taxon>Leptospiraceae</taxon>
        <taxon>Leptospira</taxon>
    </lineage>
</organism>
<comment type="caution">
    <text evidence="2">The sequence shown here is derived from an EMBL/GenBank/DDBJ whole genome shotgun (WGS) entry which is preliminary data.</text>
</comment>
<dbReference type="Gene3D" id="1.20.1640.10">
    <property type="entry name" value="Multidrug efflux transporter AcrB transmembrane domain"/>
    <property type="match status" value="1"/>
</dbReference>
<dbReference type="EMBL" id="AFMD02000525">
    <property type="protein sequence ID" value="EMG19375.1"/>
    <property type="molecule type" value="Genomic_DNA"/>
</dbReference>
<name>M3G273_LEPIT</name>
<dbReference type="InterPro" id="IPR001036">
    <property type="entry name" value="Acrflvin-R"/>
</dbReference>
<dbReference type="Gene3D" id="3.30.70.1440">
    <property type="entry name" value="Multidrug efflux transporter AcrB pore domain"/>
    <property type="match status" value="1"/>
</dbReference>
<dbReference type="Pfam" id="PF00873">
    <property type="entry name" value="ACR_tran"/>
    <property type="match status" value="1"/>
</dbReference>
<feature type="transmembrane region" description="Helical" evidence="1">
    <location>
        <begin position="75"/>
        <end position="93"/>
    </location>
</feature>